<dbReference type="EMBL" id="UINC01187361">
    <property type="protein sequence ID" value="SVE00046.1"/>
    <property type="molecule type" value="Genomic_DNA"/>
</dbReference>
<feature type="domain" description="Putative auto-transporter adhesin head GIN" evidence="1">
    <location>
        <begin position="41"/>
        <end position="201"/>
    </location>
</feature>
<evidence type="ECO:0000259" key="1">
    <source>
        <dbReference type="Pfam" id="PF10988"/>
    </source>
</evidence>
<organism evidence="2">
    <name type="scientific">marine metagenome</name>
    <dbReference type="NCBI Taxonomy" id="408172"/>
    <lineage>
        <taxon>unclassified sequences</taxon>
        <taxon>metagenomes</taxon>
        <taxon>ecological metagenomes</taxon>
    </lineage>
</organism>
<dbReference type="InterPro" id="IPR021255">
    <property type="entry name" value="DUF2807"/>
</dbReference>
<dbReference type="PANTHER" id="PTHR39200">
    <property type="entry name" value="HYPOTHETICAL EXPORTED PROTEIN"/>
    <property type="match status" value="1"/>
</dbReference>
<dbReference type="Pfam" id="PF10988">
    <property type="entry name" value="DUF2807"/>
    <property type="match status" value="1"/>
</dbReference>
<name>A0A382ZWK4_9ZZZZ</name>
<proteinExistence type="predicted"/>
<dbReference type="AlphaFoldDB" id="A0A382ZWK4"/>
<dbReference type="Gene3D" id="2.160.20.120">
    <property type="match status" value="1"/>
</dbReference>
<evidence type="ECO:0000313" key="2">
    <source>
        <dbReference type="EMBL" id="SVE00046.1"/>
    </source>
</evidence>
<accession>A0A382ZWK4</accession>
<sequence>MRLIVRLVLVIMTLLLALFCFQLDRIEGSGNIISENRRLTHFNSIKVLGSIDVNINYSDDYGCTVVGDDNLIPYIKTEVINNKLKISINKSYSTSKGLMVNVNALDYDNISISGSGDIHITDFNNNNLSLNIDGSGNITGNGEVQTLSTIINGSGDIMLRDLKSISTIITINGSGDAKIWASESISANINGSGKIEYYGNPMKIESKVNGSGKISSN</sequence>
<gene>
    <name evidence="2" type="ORF">METZ01_LOCUS452900</name>
</gene>
<dbReference type="PANTHER" id="PTHR39200:SF1">
    <property type="entry name" value="AUTO-TRANSPORTER ADHESIN HEAD GIN DOMAIN-CONTAINING PROTEIN-RELATED"/>
    <property type="match status" value="1"/>
</dbReference>
<reference evidence="2" key="1">
    <citation type="submission" date="2018-05" db="EMBL/GenBank/DDBJ databases">
        <authorList>
            <person name="Lanie J.A."/>
            <person name="Ng W.-L."/>
            <person name="Kazmierczak K.M."/>
            <person name="Andrzejewski T.M."/>
            <person name="Davidsen T.M."/>
            <person name="Wayne K.J."/>
            <person name="Tettelin H."/>
            <person name="Glass J.I."/>
            <person name="Rusch D."/>
            <person name="Podicherti R."/>
            <person name="Tsui H.-C.T."/>
            <person name="Winkler M.E."/>
        </authorList>
    </citation>
    <scope>NUCLEOTIDE SEQUENCE</scope>
</reference>
<protein>
    <recommendedName>
        <fullName evidence="1">Putative auto-transporter adhesin head GIN domain-containing protein</fullName>
    </recommendedName>
</protein>